<dbReference type="Pfam" id="PF04338">
    <property type="entry name" value="DUF481"/>
    <property type="match status" value="1"/>
</dbReference>
<dbReference type="KEGG" id="cman:A9D14_06125"/>
<keyword evidence="1" id="KW-0732">Signal</keyword>
<proteinExistence type="predicted"/>
<sequence>MGSRVLVLASLAASAATPAMAQDAVYIEPYPRLQVPEPQPEGLPVAAREMVETAIATGDPDKVRTVVEIARQTYPTGGAQLDALEAGFKENRQRILAAEQTRKRESLRNAGPLEGWTGKGEFGALASSGNSEDLGVTAGFRTSRVGINWRHRINARFDFQSSDGDTTRERYLFAYEPSFDLSPRAFVFGLAQYEKDEIQGFSSRYSGSSGIGFRPFDRDGLRLELKGGPAWRRTVLVDPLMESEDDTYLAGLGAVELEWRIAESLTLTESANAFVHSDNSTFAALTGLEAGLGNRLKARLSYSIEHDTDPPENTKPTDTLSRISLIYDF</sequence>
<keyword evidence="3" id="KW-1185">Reference proteome</keyword>
<dbReference type="Proteomes" id="UP000195807">
    <property type="component" value="Chromosome"/>
</dbReference>
<accession>A0A1Z1FAJ6</accession>
<dbReference type="STRING" id="450378.GCA_001661675_01228"/>
<evidence type="ECO:0000256" key="1">
    <source>
        <dbReference type="SAM" id="SignalP"/>
    </source>
</evidence>
<dbReference type="AlphaFoldDB" id="A0A1Z1FAJ6"/>
<feature type="chain" id="PRO_5013051654" description="DUF481 domain-containing protein" evidence="1">
    <location>
        <begin position="22"/>
        <end position="329"/>
    </location>
</feature>
<evidence type="ECO:0000313" key="2">
    <source>
        <dbReference type="EMBL" id="ARU15839.1"/>
    </source>
</evidence>
<evidence type="ECO:0008006" key="4">
    <source>
        <dbReference type="Google" id="ProtNLM"/>
    </source>
</evidence>
<reference evidence="2 3" key="1">
    <citation type="submission" date="2017-01" db="EMBL/GenBank/DDBJ databases">
        <title>Complete genome sequence of esterase-producing bacterium Croceicoccus marinus E4A9.</title>
        <authorList>
            <person name="Wu Y.-H."/>
            <person name="Cheng H."/>
            <person name="Xu L."/>
            <person name="Huo Y.-Y."/>
            <person name="Wang C.-S."/>
            <person name="Xu X.-W."/>
        </authorList>
    </citation>
    <scope>NUCLEOTIDE SEQUENCE [LARGE SCALE GENOMIC DNA]</scope>
    <source>
        <strain evidence="2 3">E4A9</strain>
    </source>
</reference>
<dbReference type="InterPro" id="IPR007433">
    <property type="entry name" value="DUF481"/>
</dbReference>
<feature type="signal peptide" evidence="1">
    <location>
        <begin position="1"/>
        <end position="21"/>
    </location>
</feature>
<gene>
    <name evidence="2" type="ORF">A9D14_06125</name>
</gene>
<evidence type="ECO:0000313" key="3">
    <source>
        <dbReference type="Proteomes" id="UP000195807"/>
    </source>
</evidence>
<organism evidence="2 3">
    <name type="scientific">Croceicoccus marinus</name>
    <dbReference type="NCBI Taxonomy" id="450378"/>
    <lineage>
        <taxon>Bacteria</taxon>
        <taxon>Pseudomonadati</taxon>
        <taxon>Pseudomonadota</taxon>
        <taxon>Alphaproteobacteria</taxon>
        <taxon>Sphingomonadales</taxon>
        <taxon>Erythrobacteraceae</taxon>
        <taxon>Croceicoccus</taxon>
    </lineage>
</organism>
<dbReference type="EMBL" id="CP019602">
    <property type="protein sequence ID" value="ARU15839.1"/>
    <property type="molecule type" value="Genomic_DNA"/>
</dbReference>
<name>A0A1Z1FAJ6_9SPHN</name>
<protein>
    <recommendedName>
        <fullName evidence="4">DUF481 domain-containing protein</fullName>
    </recommendedName>
</protein>